<dbReference type="PANTHER" id="PTHR47354:SF5">
    <property type="entry name" value="PROTEIN RFBI"/>
    <property type="match status" value="1"/>
</dbReference>
<gene>
    <name evidence="6" type="ORF">ACIKP9_09780</name>
</gene>
<evidence type="ECO:0000256" key="3">
    <source>
        <dbReference type="ARBA" id="ARBA00034078"/>
    </source>
</evidence>
<reference evidence="6 7" key="1">
    <citation type="submission" date="2024-11" db="EMBL/GenBank/DDBJ databases">
        <authorList>
            <person name="Kaparullina E.N."/>
            <person name="Delegan Y.A."/>
            <person name="Doronina N.V."/>
        </authorList>
    </citation>
    <scope>NUCLEOTIDE SEQUENCE [LARGE SCALE GENOMIC DNA]</scope>
    <source>
        <strain evidence="6 7">7sh_L</strain>
    </source>
</reference>
<dbReference type="InterPro" id="IPR036010">
    <property type="entry name" value="2Fe-2S_ferredoxin-like_sf"/>
</dbReference>
<dbReference type="PROSITE" id="PS51085">
    <property type="entry name" value="2FE2S_FER_2"/>
    <property type="match status" value="1"/>
</dbReference>
<dbReference type="EMBL" id="JBIWXY010000002">
    <property type="protein sequence ID" value="MFJ5446515.1"/>
    <property type="molecule type" value="Genomic_DNA"/>
</dbReference>
<dbReference type="InterPro" id="IPR039261">
    <property type="entry name" value="FNR_nucleotide-bd"/>
</dbReference>
<keyword evidence="2" id="KW-0411">Iron-sulfur</keyword>
<keyword evidence="2" id="KW-0408">Iron</keyword>
<dbReference type="Proteomes" id="UP001617669">
    <property type="component" value="Unassembled WGS sequence"/>
</dbReference>
<dbReference type="PRINTS" id="PR00371">
    <property type="entry name" value="FPNCR"/>
</dbReference>
<dbReference type="InterPro" id="IPR050415">
    <property type="entry name" value="MRET"/>
</dbReference>
<evidence type="ECO:0000259" key="5">
    <source>
        <dbReference type="PROSITE" id="PS51384"/>
    </source>
</evidence>
<dbReference type="InterPro" id="IPR001041">
    <property type="entry name" value="2Fe-2S_ferredoxin-type"/>
</dbReference>
<comment type="cofactor">
    <cofactor evidence="1">
        <name>FAD</name>
        <dbReference type="ChEBI" id="CHEBI:57692"/>
    </cofactor>
</comment>
<keyword evidence="7" id="KW-1185">Reference proteome</keyword>
<proteinExistence type="predicted"/>
<dbReference type="PROSITE" id="PS00197">
    <property type="entry name" value="2FE2S_FER_1"/>
    <property type="match status" value="1"/>
</dbReference>
<comment type="cofactor">
    <cofactor evidence="3">
        <name>[2Fe-2S] cluster</name>
        <dbReference type="ChEBI" id="CHEBI:190135"/>
    </cofactor>
</comment>
<dbReference type="CDD" id="cd00207">
    <property type="entry name" value="fer2"/>
    <property type="match status" value="1"/>
</dbReference>
<dbReference type="PRINTS" id="PR00410">
    <property type="entry name" value="PHEHYDRXLASE"/>
</dbReference>
<comment type="caution">
    <text evidence="6">The sequence shown here is derived from an EMBL/GenBank/DDBJ whole genome shotgun (WGS) entry which is preliminary data.</text>
</comment>
<dbReference type="RefSeq" id="WP_400882029.1">
    <property type="nucleotide sequence ID" value="NZ_JBIWXY010000002.1"/>
</dbReference>
<dbReference type="Gene3D" id="3.40.50.80">
    <property type="entry name" value="Nucleotide-binding domain of ferredoxin-NADP reductase (FNR) module"/>
    <property type="match status" value="1"/>
</dbReference>
<dbReference type="CDD" id="cd06189">
    <property type="entry name" value="flavin_oxioreductase"/>
    <property type="match status" value="1"/>
</dbReference>
<keyword evidence="2" id="KW-0001">2Fe-2S</keyword>
<dbReference type="SUPFAM" id="SSF63380">
    <property type="entry name" value="Riboflavin synthase domain-like"/>
    <property type="match status" value="1"/>
</dbReference>
<evidence type="ECO:0000313" key="6">
    <source>
        <dbReference type="EMBL" id="MFJ5446515.1"/>
    </source>
</evidence>
<accession>A0ABW8GMB8</accession>
<evidence type="ECO:0000313" key="7">
    <source>
        <dbReference type="Proteomes" id="UP001617669"/>
    </source>
</evidence>
<name>A0ABW8GMB8_9PROT</name>
<feature type="domain" description="2Fe-2S ferredoxin-type" evidence="4">
    <location>
        <begin position="3"/>
        <end position="93"/>
    </location>
</feature>
<evidence type="ECO:0000256" key="2">
    <source>
        <dbReference type="ARBA" id="ARBA00022714"/>
    </source>
</evidence>
<dbReference type="Pfam" id="PF00111">
    <property type="entry name" value="Fer2"/>
    <property type="match status" value="1"/>
</dbReference>
<organism evidence="6 7">
    <name type="scientific">Methylobacillus methanolivorans</name>
    <dbReference type="NCBI Taxonomy" id="1848927"/>
    <lineage>
        <taxon>Bacteria</taxon>
        <taxon>Pseudomonadati</taxon>
        <taxon>Pseudomonadota</taxon>
        <taxon>Betaproteobacteria</taxon>
        <taxon>Nitrosomonadales</taxon>
        <taxon>Methylophilaceae</taxon>
        <taxon>Methylobacillus</taxon>
    </lineage>
</organism>
<sequence length="342" mass="38241">MSFQVIIKPSDRVFTVDEGDTVLDAAIDAGINLPYGCRNGTCGACKGQVLAGEVSHGEYFDSALSEDEKKTGKALFCCAQPLSDLVIECREVAGEGIPPRIMPVRVEKLEKLSHDVMGMTLKLPSNERMQFMAGQYIEFLLKDGRRRAFSLANAPHHDRFLELHMRLVPGGQFTQYVFNEMQEKTILRIEGPFGTFFLREDSTRPVIMVAGGTGFAPVKGIVEHALQLGIKRPIMLYWGARTREDLYLDALPQQWQAENPLFRYIPVLSDPAPDDAWQGRTGLVHQAVLEDHPEMQGYQVYCCGAPQMVEVAHRDFQSHGLPEEEFFSDAFTFANPVAKVTV</sequence>
<evidence type="ECO:0000256" key="1">
    <source>
        <dbReference type="ARBA" id="ARBA00001974"/>
    </source>
</evidence>
<feature type="domain" description="FAD-binding FR-type" evidence="5">
    <location>
        <begin position="99"/>
        <end position="199"/>
    </location>
</feature>
<dbReference type="InterPro" id="IPR017938">
    <property type="entry name" value="Riboflavin_synthase-like_b-brl"/>
</dbReference>
<dbReference type="InterPro" id="IPR001433">
    <property type="entry name" value="OxRdtase_FAD/NAD-bd"/>
</dbReference>
<dbReference type="Gene3D" id="3.10.20.30">
    <property type="match status" value="1"/>
</dbReference>
<dbReference type="InterPro" id="IPR001709">
    <property type="entry name" value="Flavoprot_Pyr_Nucl_cyt_Rdtase"/>
</dbReference>
<dbReference type="InterPro" id="IPR006058">
    <property type="entry name" value="2Fe2S_fd_BS"/>
</dbReference>
<dbReference type="SUPFAM" id="SSF54292">
    <property type="entry name" value="2Fe-2S ferredoxin-like"/>
    <property type="match status" value="1"/>
</dbReference>
<dbReference type="InterPro" id="IPR012675">
    <property type="entry name" value="Beta-grasp_dom_sf"/>
</dbReference>
<protein>
    <submittedName>
        <fullName evidence="6">CDP-6-deoxy-delta-3,4-glucoseen reductase</fullName>
    </submittedName>
</protein>
<dbReference type="SUPFAM" id="SSF52343">
    <property type="entry name" value="Ferredoxin reductase-like, C-terminal NADP-linked domain"/>
    <property type="match status" value="1"/>
</dbReference>
<dbReference type="InterPro" id="IPR008333">
    <property type="entry name" value="Cbr1-like_FAD-bd_dom"/>
</dbReference>
<dbReference type="Gene3D" id="2.40.30.10">
    <property type="entry name" value="Translation factors"/>
    <property type="match status" value="1"/>
</dbReference>
<dbReference type="Pfam" id="PF00970">
    <property type="entry name" value="FAD_binding_6"/>
    <property type="match status" value="1"/>
</dbReference>
<dbReference type="PROSITE" id="PS51384">
    <property type="entry name" value="FAD_FR"/>
    <property type="match status" value="1"/>
</dbReference>
<dbReference type="InterPro" id="IPR017927">
    <property type="entry name" value="FAD-bd_FR_type"/>
</dbReference>
<dbReference type="Pfam" id="PF00175">
    <property type="entry name" value="NAD_binding_1"/>
    <property type="match status" value="1"/>
</dbReference>
<keyword evidence="2" id="KW-0479">Metal-binding</keyword>
<evidence type="ECO:0000259" key="4">
    <source>
        <dbReference type="PROSITE" id="PS51085"/>
    </source>
</evidence>
<dbReference type="PANTHER" id="PTHR47354">
    <property type="entry name" value="NADH OXIDOREDUCTASE HCR"/>
    <property type="match status" value="1"/>
</dbReference>